<dbReference type="InterPro" id="IPR030392">
    <property type="entry name" value="S74_ICA"/>
</dbReference>
<proteinExistence type="predicted"/>
<evidence type="ECO:0000259" key="1">
    <source>
        <dbReference type="PROSITE" id="PS51688"/>
    </source>
</evidence>
<dbReference type="Proteomes" id="UP001225498">
    <property type="component" value="Unassembled WGS sequence"/>
</dbReference>
<dbReference type="EMBL" id="ABLTIR010000004">
    <property type="protein sequence ID" value="EKZ1925439.1"/>
    <property type="molecule type" value="Genomic_DNA"/>
</dbReference>
<evidence type="ECO:0000313" key="2">
    <source>
        <dbReference type="EMBL" id="EKZ1925439.1"/>
    </source>
</evidence>
<dbReference type="RefSeq" id="WP_005408329.1">
    <property type="nucleotide sequence ID" value="NZ_CP133414.1"/>
</dbReference>
<sequence length="733" mass="76915">MRLKITDAGFAKLVNPPNTGTNAVLITQIGLTSTAFVPSAGLTALPGEIKRVATFGGQAVGDDTVHVTIRDDSATSYTLRGFGLYLADGTLFASYGQADPIMEKSAASMLLLATDTRFSGIDTTQIQFGDAGFLYPPATTEVVGVVELATSTEVEDATDTQRVVTPRGVRAYTDKRFGASAPTALAKTLLSAANTAAARTALELKSAALKDTGHGNGLDADTLDGKHASEFALAGDFATVGHKHVIADVTGLQSALDGKASRGGNTFTDQQFISGTYPLLGFGAAGAEQSFIGGWGNSSLWRVWSADRSASSEITIKHGDGPRWNGSMMWHAGNFAPEAKMDKSGGTFTGHVGVNGNSLRSYGWNGVANDGVLVLGDTNSYIFKNGSNFTFANAAGGYTAMLNAGGTVWTSGNFDPASKVSKAGDTMTGELKNLSHITAGPAASNKVRITVSGDGFPCIMGTNPAVDAYVPMNYYGTRHNFNSGIFASGPSLFRAAGDSQPGIRFHSQTLNGYPRTTIEAVTGDSSSFAEMHAISNGFHFYNPSLRRGIRMSNSGQVTTTPEFTNPATGITGFGFTSEGSFGGGFGMLDNSIQGGWWMAAGTMQWGISTYPNSMGAAMILGGNGALTTTGGYDFGSSRKLKNIDGELSYGLAVVEKMELAAGHYKPEYNDDGRRRLFFVAEQLAELVPEAVDLEGVEFQGERVASVKLDQLLPVMAKAIQELAAEVRALKAER</sequence>
<comment type="caution">
    <text evidence="2">The sequence shown here is derived from an EMBL/GenBank/DDBJ whole genome shotgun (WGS) entry which is preliminary data.</text>
</comment>
<evidence type="ECO:0000313" key="3">
    <source>
        <dbReference type="EMBL" id="EKZ1929438.1"/>
    </source>
</evidence>
<accession>A0AAI9G388</accession>
<organism evidence="2 4">
    <name type="scientific">Stenotrophomonas maltophilia</name>
    <name type="common">Pseudomonas maltophilia</name>
    <name type="synonym">Xanthomonas maltophilia</name>
    <dbReference type="NCBI Taxonomy" id="40324"/>
    <lineage>
        <taxon>Bacteria</taxon>
        <taxon>Pseudomonadati</taxon>
        <taxon>Pseudomonadota</taxon>
        <taxon>Gammaproteobacteria</taxon>
        <taxon>Lysobacterales</taxon>
        <taxon>Lysobacteraceae</taxon>
        <taxon>Stenotrophomonas</taxon>
        <taxon>Stenotrophomonas maltophilia group</taxon>
    </lineage>
</organism>
<dbReference type="EMBL" id="ABLTIR010000266">
    <property type="protein sequence ID" value="EKZ1929438.1"/>
    <property type="molecule type" value="Genomic_DNA"/>
</dbReference>
<dbReference type="AlphaFoldDB" id="A0AAI9G388"/>
<name>A0AAI9G388_STEMA</name>
<protein>
    <submittedName>
        <fullName evidence="2">Tail fiber domain-containing protein</fullName>
    </submittedName>
</protein>
<gene>
    <name evidence="2" type="ORF">REH87_000401</name>
    <name evidence="3" type="ORF">REH87_004513</name>
</gene>
<reference evidence="2" key="1">
    <citation type="submission" date="2023-08" db="EMBL/GenBank/DDBJ databases">
        <authorList>
            <consortium name="Clinical and Environmental Microbiology Branch: Whole genome sequencing antimicrobial resistance pathogens in the healthcare setting"/>
        </authorList>
    </citation>
    <scope>NUCLEOTIDE SEQUENCE</scope>
    <source>
        <strain evidence="2">2023CJ-00293</strain>
    </source>
</reference>
<evidence type="ECO:0000313" key="4">
    <source>
        <dbReference type="Proteomes" id="UP001225498"/>
    </source>
</evidence>
<dbReference type="PROSITE" id="PS51688">
    <property type="entry name" value="ICA"/>
    <property type="match status" value="1"/>
</dbReference>
<feature type="domain" description="Peptidase S74" evidence="1">
    <location>
        <begin position="636"/>
        <end position="733"/>
    </location>
</feature>